<dbReference type="RefSeq" id="WP_079779368.1">
    <property type="nucleotide sequence ID" value="NZ_MXNZ01000004.1"/>
</dbReference>
<dbReference type="Gene3D" id="1.25.40.10">
    <property type="entry name" value="Tetratricopeptide repeat domain"/>
    <property type="match status" value="1"/>
</dbReference>
<organism evidence="2">
    <name type="scientific">Salmonella enterica</name>
    <name type="common">Salmonella choleraesuis</name>
    <dbReference type="NCBI Taxonomy" id="28901"/>
    <lineage>
        <taxon>Bacteria</taxon>
        <taxon>Pseudomonadati</taxon>
        <taxon>Pseudomonadota</taxon>
        <taxon>Gammaproteobacteria</taxon>
        <taxon>Enterobacterales</taxon>
        <taxon>Enterobacteriaceae</taxon>
        <taxon>Salmonella</taxon>
    </lineage>
</organism>
<gene>
    <name evidence="2" type="ORF">G0B48_00445</name>
</gene>
<name>A0A702E2J5_SALER</name>
<evidence type="ECO:0000313" key="2">
    <source>
        <dbReference type="EMBL" id="HAC6563728.1"/>
    </source>
</evidence>
<dbReference type="PANTHER" id="PTHR11102">
    <property type="entry name" value="SEL-1-LIKE PROTEIN"/>
    <property type="match status" value="1"/>
</dbReference>
<dbReference type="SMART" id="SM00671">
    <property type="entry name" value="SEL1"/>
    <property type="match status" value="4"/>
</dbReference>
<feature type="signal peptide" evidence="1">
    <location>
        <begin position="1"/>
        <end position="23"/>
    </location>
</feature>
<dbReference type="InterPro" id="IPR050767">
    <property type="entry name" value="Sel1_AlgK"/>
</dbReference>
<sequence>MNNKKAIAAILLCSGLFMNIANATDVYTLEKGLYAGDVKAQYELGVKYINGDGVEKNYLKGSVLVYASAYTQKDSSLTAPIDIKNATNWQRNEIARLGEELAKNNPDAWKTLWVNTSLSELHKLADKGDATALYHLGLSTRSAEEAFTYFEKAARKNNIPSQVILAEIYNTVGGVKQDASKSLEWTRKAAENGDADSQVKMYRYYCGNFGDLVEKNEHTANEWLQKAIDQGDAYAMQEKSWNYARGDVSTPKDINKSLELYKKNMVIKINKKTENYTDYSSFAYLYLLKGDNVKSWVLFQMAKKISAQMGQEFQVAEEDLETIPVLSLAENKNAKNVLSTSEGKEAKKLLAALEKNPSSIANW</sequence>
<reference evidence="2" key="2">
    <citation type="submission" date="2018-07" db="EMBL/GenBank/DDBJ databases">
        <authorList>
            <consortium name="NCBI Pathogen Detection Project"/>
        </authorList>
    </citation>
    <scope>NUCLEOTIDE SEQUENCE</scope>
    <source>
        <strain evidence="2">973-77</strain>
    </source>
</reference>
<dbReference type="InterPro" id="IPR006597">
    <property type="entry name" value="Sel1-like"/>
</dbReference>
<feature type="chain" id="PRO_5027827827" evidence="1">
    <location>
        <begin position="24"/>
        <end position="363"/>
    </location>
</feature>
<evidence type="ECO:0000256" key="1">
    <source>
        <dbReference type="SAM" id="SignalP"/>
    </source>
</evidence>
<reference evidence="2" key="1">
    <citation type="journal article" date="2018" name="Genome Biol.">
        <title>SKESA: strategic k-mer extension for scrupulous assemblies.</title>
        <authorList>
            <person name="Souvorov A."/>
            <person name="Agarwala R."/>
            <person name="Lipman D.J."/>
        </authorList>
    </citation>
    <scope>NUCLEOTIDE SEQUENCE</scope>
    <source>
        <strain evidence="2">973-77</strain>
    </source>
</reference>
<comment type="caution">
    <text evidence="2">The sequence shown here is derived from an EMBL/GenBank/DDBJ whole genome shotgun (WGS) entry which is preliminary data.</text>
</comment>
<dbReference type="SUPFAM" id="SSF81901">
    <property type="entry name" value="HCP-like"/>
    <property type="match status" value="1"/>
</dbReference>
<dbReference type="PANTHER" id="PTHR11102:SF160">
    <property type="entry name" value="ERAD-ASSOCIATED E3 UBIQUITIN-PROTEIN LIGASE COMPONENT HRD3"/>
    <property type="match status" value="1"/>
</dbReference>
<protein>
    <submittedName>
        <fullName evidence="2">Sel1 repeat family protein</fullName>
    </submittedName>
</protein>
<dbReference type="EMBL" id="DAAMGL010000001">
    <property type="protein sequence ID" value="HAC6563728.1"/>
    <property type="molecule type" value="Genomic_DNA"/>
</dbReference>
<dbReference type="AlphaFoldDB" id="A0A702E2J5"/>
<dbReference type="InterPro" id="IPR011990">
    <property type="entry name" value="TPR-like_helical_dom_sf"/>
</dbReference>
<accession>A0A702E2J5</accession>
<proteinExistence type="predicted"/>
<keyword evidence="1" id="KW-0732">Signal</keyword>
<dbReference type="Pfam" id="PF08238">
    <property type="entry name" value="Sel1"/>
    <property type="match status" value="5"/>
</dbReference>